<dbReference type="InterPro" id="IPR006200">
    <property type="entry name" value="LexA"/>
</dbReference>
<comment type="subunit">
    <text evidence="12">Homodimer.</text>
</comment>
<gene>
    <name evidence="12 16" type="primary">lexA</name>
    <name evidence="16" type="ORF">Q5761_05330</name>
</gene>
<organism evidence="16 17">
    <name type="scientific">Thermaerobacter composti</name>
    <dbReference type="NCBI Taxonomy" id="554949"/>
    <lineage>
        <taxon>Bacteria</taxon>
        <taxon>Bacillati</taxon>
        <taxon>Bacillota</taxon>
        <taxon>Clostridia</taxon>
        <taxon>Eubacteriales</taxon>
        <taxon>Clostridiales Family XVII. Incertae Sedis</taxon>
        <taxon>Thermaerobacter</taxon>
    </lineage>
</organism>
<evidence type="ECO:0000256" key="7">
    <source>
        <dbReference type="ARBA" id="ARBA00023015"/>
    </source>
</evidence>
<evidence type="ECO:0000256" key="5">
    <source>
        <dbReference type="ARBA" id="ARBA00022801"/>
    </source>
</evidence>
<evidence type="ECO:0000259" key="14">
    <source>
        <dbReference type="Pfam" id="PF00717"/>
    </source>
</evidence>
<evidence type="ECO:0000256" key="12">
    <source>
        <dbReference type="HAMAP-Rule" id="MF_00015"/>
    </source>
</evidence>
<evidence type="ECO:0000256" key="13">
    <source>
        <dbReference type="RuleBase" id="RU003991"/>
    </source>
</evidence>
<dbReference type="EMBL" id="CP132508">
    <property type="protein sequence ID" value="WPD20062.1"/>
    <property type="molecule type" value="Genomic_DNA"/>
</dbReference>
<dbReference type="CDD" id="cd06529">
    <property type="entry name" value="S24_LexA-like"/>
    <property type="match status" value="1"/>
</dbReference>
<dbReference type="SUPFAM" id="SSF46785">
    <property type="entry name" value="Winged helix' DNA-binding domain"/>
    <property type="match status" value="1"/>
</dbReference>
<keyword evidence="9 12" id="KW-0804">Transcription</keyword>
<comment type="catalytic activity">
    <reaction evidence="12">
        <text>Hydrolysis of Ala-|-Gly bond in repressor LexA.</text>
        <dbReference type="EC" id="3.4.21.88"/>
    </reaction>
</comment>
<feature type="active site" description="For autocatalytic cleavage activity" evidence="12">
    <location>
        <position position="161"/>
    </location>
</feature>
<protein>
    <recommendedName>
        <fullName evidence="12">LexA repressor</fullName>
        <ecNumber evidence="12">3.4.21.88</ecNumber>
    </recommendedName>
</protein>
<evidence type="ECO:0000256" key="10">
    <source>
        <dbReference type="ARBA" id="ARBA00023204"/>
    </source>
</evidence>
<sequence>MEELTRRQREILEFIKASVRERGYPPSVREIGEAVGLKSTSTVHTYLAQLERKGYIRRDPTKPRAIEVRGEAGVRTRTVAVPLVGQVTAGRPILAVENIEDVLPLPSDLLPEGEVFALRIRGDSMIGAGILDGDYVIVRRQDTAENGDIVVALLDDEATVKRFYRERDGIRLQPENPAMEPIRVRDVRVLGKVVALLRRMA</sequence>
<dbReference type="Proteomes" id="UP001304683">
    <property type="component" value="Chromosome"/>
</dbReference>
<evidence type="ECO:0000256" key="1">
    <source>
        <dbReference type="ARBA" id="ARBA00007484"/>
    </source>
</evidence>
<feature type="domain" description="Peptidase S24/S26A/S26B/S26C" evidence="14">
    <location>
        <begin position="82"/>
        <end position="194"/>
    </location>
</feature>
<proteinExistence type="inferred from homology"/>
<evidence type="ECO:0000259" key="15">
    <source>
        <dbReference type="Pfam" id="PF01726"/>
    </source>
</evidence>
<feature type="active site" description="For autocatalytic cleavage activity" evidence="12">
    <location>
        <position position="124"/>
    </location>
</feature>
<keyword evidence="7 12" id="KW-0805">Transcription regulation</keyword>
<dbReference type="PRINTS" id="PR00726">
    <property type="entry name" value="LEXASERPTASE"/>
</dbReference>
<accession>A0ABZ0QTK5</accession>
<evidence type="ECO:0000256" key="3">
    <source>
        <dbReference type="ARBA" id="ARBA00022705"/>
    </source>
</evidence>
<name>A0ABZ0QTK5_9FIRM</name>
<dbReference type="InterPro" id="IPR036286">
    <property type="entry name" value="LexA/Signal_pep-like_sf"/>
</dbReference>
<dbReference type="InterPro" id="IPR039418">
    <property type="entry name" value="LexA-like"/>
</dbReference>
<keyword evidence="5 12" id="KW-0378">Hydrolase</keyword>
<dbReference type="EC" id="3.4.21.88" evidence="12"/>
<dbReference type="Pfam" id="PF01726">
    <property type="entry name" value="LexA_DNA_bind"/>
    <property type="match status" value="1"/>
</dbReference>
<feature type="domain" description="LexA repressor DNA-binding" evidence="15">
    <location>
        <begin position="1"/>
        <end position="65"/>
    </location>
</feature>
<keyword evidence="6 12" id="KW-0068">Autocatalytic cleavage</keyword>
<keyword evidence="8 12" id="KW-0238">DNA-binding</keyword>
<dbReference type="InterPro" id="IPR006199">
    <property type="entry name" value="LexA_DNA-bd_dom"/>
</dbReference>
<dbReference type="InterPro" id="IPR015927">
    <property type="entry name" value="Peptidase_S24_S26A/B/C"/>
</dbReference>
<keyword evidence="10 12" id="KW-0234">DNA repair</keyword>
<comment type="similarity">
    <text evidence="1 12 13">Belongs to the peptidase S24 family.</text>
</comment>
<evidence type="ECO:0000256" key="2">
    <source>
        <dbReference type="ARBA" id="ARBA00022491"/>
    </source>
</evidence>
<dbReference type="InterPro" id="IPR050077">
    <property type="entry name" value="LexA_repressor"/>
</dbReference>
<evidence type="ECO:0000313" key="17">
    <source>
        <dbReference type="Proteomes" id="UP001304683"/>
    </source>
</evidence>
<feature type="site" description="Cleavage; by autolysis" evidence="12">
    <location>
        <begin position="89"/>
        <end position="90"/>
    </location>
</feature>
<reference evidence="16 17" key="1">
    <citation type="submission" date="2023-08" db="EMBL/GenBank/DDBJ databases">
        <title>Genome sequence of Thermaerobacter compostii strain Ins1, a spore-forming filamentous bacterium isolated from a deep geothermal reservoir.</title>
        <authorList>
            <person name="Bregnard D."/>
            <person name="Gonzalez D."/>
            <person name="Junier P."/>
        </authorList>
    </citation>
    <scope>NUCLEOTIDE SEQUENCE [LARGE SCALE GENOMIC DNA]</scope>
    <source>
        <strain evidence="16 17">Ins1</strain>
    </source>
</reference>
<evidence type="ECO:0000256" key="4">
    <source>
        <dbReference type="ARBA" id="ARBA00022763"/>
    </source>
</evidence>
<comment type="function">
    <text evidence="12">Represses a number of genes involved in the response to DNA damage (SOS response), including recA and lexA. In the presence of single-stranded DNA, RecA interacts with LexA causing an autocatalytic cleavage which disrupts the DNA-binding part of LexA, leading to derepression of the SOS regulon and eventually DNA repair.</text>
</comment>
<dbReference type="NCBIfam" id="TIGR00498">
    <property type="entry name" value="lexA"/>
    <property type="match status" value="1"/>
</dbReference>
<feature type="DNA-binding region" description="H-T-H motif" evidence="12">
    <location>
        <begin position="28"/>
        <end position="48"/>
    </location>
</feature>
<dbReference type="Pfam" id="PF00717">
    <property type="entry name" value="Peptidase_S24"/>
    <property type="match status" value="1"/>
</dbReference>
<dbReference type="InterPro" id="IPR006197">
    <property type="entry name" value="Peptidase_S24_LexA"/>
</dbReference>
<dbReference type="Gene3D" id="1.10.10.10">
    <property type="entry name" value="Winged helix-like DNA-binding domain superfamily/Winged helix DNA-binding domain"/>
    <property type="match status" value="1"/>
</dbReference>
<keyword evidence="3 12" id="KW-0235">DNA replication</keyword>
<keyword evidence="17" id="KW-1185">Reference proteome</keyword>
<evidence type="ECO:0000256" key="6">
    <source>
        <dbReference type="ARBA" id="ARBA00022813"/>
    </source>
</evidence>
<dbReference type="InterPro" id="IPR036388">
    <property type="entry name" value="WH-like_DNA-bd_sf"/>
</dbReference>
<keyword evidence="11 12" id="KW-0742">SOS response</keyword>
<evidence type="ECO:0000256" key="11">
    <source>
        <dbReference type="ARBA" id="ARBA00023236"/>
    </source>
</evidence>
<keyword evidence="4 12" id="KW-0227">DNA damage</keyword>
<evidence type="ECO:0000256" key="8">
    <source>
        <dbReference type="ARBA" id="ARBA00023125"/>
    </source>
</evidence>
<dbReference type="GO" id="GO:0004252">
    <property type="term" value="F:serine-type endopeptidase activity"/>
    <property type="evidence" value="ECO:0007669"/>
    <property type="project" value="UniProtKB-EC"/>
</dbReference>
<dbReference type="InterPro" id="IPR036390">
    <property type="entry name" value="WH_DNA-bd_sf"/>
</dbReference>
<dbReference type="SUPFAM" id="SSF51306">
    <property type="entry name" value="LexA/Signal peptidase"/>
    <property type="match status" value="1"/>
</dbReference>
<dbReference type="PANTHER" id="PTHR33516:SF2">
    <property type="entry name" value="LEXA REPRESSOR-RELATED"/>
    <property type="match status" value="1"/>
</dbReference>
<dbReference type="Gene3D" id="2.10.109.10">
    <property type="entry name" value="Umud Fragment, subunit A"/>
    <property type="match status" value="1"/>
</dbReference>
<evidence type="ECO:0000313" key="16">
    <source>
        <dbReference type="EMBL" id="WPD20062.1"/>
    </source>
</evidence>
<keyword evidence="2 12" id="KW-0678">Repressor</keyword>
<dbReference type="PANTHER" id="PTHR33516">
    <property type="entry name" value="LEXA REPRESSOR"/>
    <property type="match status" value="1"/>
</dbReference>
<dbReference type="HAMAP" id="MF_00015">
    <property type="entry name" value="LexA"/>
    <property type="match status" value="1"/>
</dbReference>
<evidence type="ECO:0000256" key="9">
    <source>
        <dbReference type="ARBA" id="ARBA00023163"/>
    </source>
</evidence>